<name>W4G456_APHAT</name>
<dbReference type="VEuPathDB" id="FungiDB:H257_11025"/>
<dbReference type="EMBL" id="KI913144">
    <property type="protein sequence ID" value="ETV74470.1"/>
    <property type="molecule type" value="Genomic_DNA"/>
</dbReference>
<accession>W4G456</accession>
<dbReference type="RefSeq" id="XP_009836128.1">
    <property type="nucleotide sequence ID" value="XM_009837826.1"/>
</dbReference>
<evidence type="ECO:0000313" key="1">
    <source>
        <dbReference type="EMBL" id="ETV74470.1"/>
    </source>
</evidence>
<organism evidence="1">
    <name type="scientific">Aphanomyces astaci</name>
    <name type="common">Crayfish plague agent</name>
    <dbReference type="NCBI Taxonomy" id="112090"/>
    <lineage>
        <taxon>Eukaryota</taxon>
        <taxon>Sar</taxon>
        <taxon>Stramenopiles</taxon>
        <taxon>Oomycota</taxon>
        <taxon>Saprolegniomycetes</taxon>
        <taxon>Saprolegniales</taxon>
        <taxon>Verrucalvaceae</taxon>
        <taxon>Aphanomyces</taxon>
    </lineage>
</organism>
<sequence>MRLTVKTTNRTLVAVPLPPATIDTHAMMIPNGKFSRSLPTMRPHRASLALAASTFSSDVSGMNARCCGAVVAANAMSSGGRVAVLNLEPPWIRCGRRRSRRACVEASDRRLMRMPWHDLWNRLPRTSPTRL</sequence>
<proteinExistence type="predicted"/>
<protein>
    <submittedName>
        <fullName evidence="1">Uncharacterized protein</fullName>
    </submittedName>
</protein>
<dbReference type="AlphaFoldDB" id="W4G456"/>
<dbReference type="GeneID" id="20813021"/>
<gene>
    <name evidence="1" type="ORF">H257_11025</name>
</gene>
<reference evidence="1" key="1">
    <citation type="submission" date="2013-12" db="EMBL/GenBank/DDBJ databases">
        <title>The Genome Sequence of Aphanomyces astaci APO3.</title>
        <authorList>
            <consortium name="The Broad Institute Genomics Platform"/>
            <person name="Russ C."/>
            <person name="Tyler B."/>
            <person name="van West P."/>
            <person name="Dieguez-Uribeondo J."/>
            <person name="Young S.K."/>
            <person name="Zeng Q."/>
            <person name="Gargeya S."/>
            <person name="Fitzgerald M."/>
            <person name="Abouelleil A."/>
            <person name="Alvarado L."/>
            <person name="Chapman S.B."/>
            <person name="Gainer-Dewar J."/>
            <person name="Goldberg J."/>
            <person name="Griggs A."/>
            <person name="Gujja S."/>
            <person name="Hansen M."/>
            <person name="Howarth C."/>
            <person name="Imamovic A."/>
            <person name="Ireland A."/>
            <person name="Larimer J."/>
            <person name="McCowan C."/>
            <person name="Murphy C."/>
            <person name="Pearson M."/>
            <person name="Poon T.W."/>
            <person name="Priest M."/>
            <person name="Roberts A."/>
            <person name="Saif S."/>
            <person name="Shea T."/>
            <person name="Sykes S."/>
            <person name="Wortman J."/>
            <person name="Nusbaum C."/>
            <person name="Birren B."/>
        </authorList>
    </citation>
    <scope>NUCLEOTIDE SEQUENCE [LARGE SCALE GENOMIC DNA]</scope>
    <source>
        <strain evidence="1">APO3</strain>
    </source>
</reference>